<dbReference type="AlphaFoldDB" id="A0A699JJU1"/>
<feature type="compositionally biased region" description="Polar residues" evidence="1">
    <location>
        <begin position="278"/>
        <end position="324"/>
    </location>
</feature>
<feature type="compositionally biased region" description="Low complexity" evidence="1">
    <location>
        <begin position="150"/>
        <end position="159"/>
    </location>
</feature>
<gene>
    <name evidence="2" type="ORF">Tci_613427</name>
</gene>
<name>A0A699JJU1_TANCI</name>
<evidence type="ECO:0000256" key="1">
    <source>
        <dbReference type="SAM" id="MobiDB-lite"/>
    </source>
</evidence>
<protein>
    <submittedName>
        <fullName evidence="2">Uncharacterized protein</fullName>
    </submittedName>
</protein>
<feature type="compositionally biased region" description="Polar residues" evidence="1">
    <location>
        <begin position="231"/>
        <end position="249"/>
    </location>
</feature>
<comment type="caution">
    <text evidence="2">The sequence shown here is derived from an EMBL/GenBank/DDBJ whole genome shotgun (WGS) entry which is preliminary data.</text>
</comment>
<sequence>MSSNESVGYEEKIKFLSYELEEKTNILEYIKKLIDQAAQEKQDLMTKLDNEIANQAKWNNSGKNMYKLIDSSMSVRTKRGLGLDKYIGEGDLGIDDSKFSIFHTNSDELEGQPIYNSDRSSEPSTNDLQTCDSSEECSRPNHKDHDYTDSISSVSVPASESRDTMVIDCDRQEDFTSVCSIETDVKSFKTLCGSYLHLIKDCDLHEQRFAKRNTEGKGILGRRPTGKPVNPNKQNPISAGPSNLVSAGQQNTVSAGQPNLVYAVQQNSVFAGPPNPVSARQQNTVSDGQPNLVSAGQPNPVSARQQNTVSAGQPNLVSAGQPNTVFAGDGILGP</sequence>
<feature type="region of interest" description="Disordered" evidence="1">
    <location>
        <begin position="109"/>
        <end position="159"/>
    </location>
</feature>
<evidence type="ECO:0000313" key="2">
    <source>
        <dbReference type="EMBL" id="GFA41455.1"/>
    </source>
</evidence>
<dbReference type="EMBL" id="BKCJ010419839">
    <property type="protein sequence ID" value="GFA41455.1"/>
    <property type="molecule type" value="Genomic_DNA"/>
</dbReference>
<feature type="region of interest" description="Disordered" evidence="1">
    <location>
        <begin position="215"/>
        <end position="249"/>
    </location>
</feature>
<organism evidence="2">
    <name type="scientific">Tanacetum cinerariifolium</name>
    <name type="common">Dalmatian daisy</name>
    <name type="synonym">Chrysanthemum cinerariifolium</name>
    <dbReference type="NCBI Taxonomy" id="118510"/>
    <lineage>
        <taxon>Eukaryota</taxon>
        <taxon>Viridiplantae</taxon>
        <taxon>Streptophyta</taxon>
        <taxon>Embryophyta</taxon>
        <taxon>Tracheophyta</taxon>
        <taxon>Spermatophyta</taxon>
        <taxon>Magnoliopsida</taxon>
        <taxon>eudicotyledons</taxon>
        <taxon>Gunneridae</taxon>
        <taxon>Pentapetalae</taxon>
        <taxon>asterids</taxon>
        <taxon>campanulids</taxon>
        <taxon>Asterales</taxon>
        <taxon>Asteraceae</taxon>
        <taxon>Asteroideae</taxon>
        <taxon>Anthemideae</taxon>
        <taxon>Anthemidinae</taxon>
        <taxon>Tanacetum</taxon>
    </lineage>
</organism>
<feature type="compositionally biased region" description="Basic and acidic residues" evidence="1">
    <location>
        <begin position="136"/>
        <end position="148"/>
    </location>
</feature>
<accession>A0A699JJU1</accession>
<feature type="region of interest" description="Disordered" evidence="1">
    <location>
        <begin position="272"/>
        <end position="334"/>
    </location>
</feature>
<proteinExistence type="predicted"/>
<feature type="compositionally biased region" description="Polar residues" evidence="1">
    <location>
        <begin position="114"/>
        <end position="132"/>
    </location>
</feature>
<reference evidence="2" key="1">
    <citation type="journal article" date="2019" name="Sci. Rep.">
        <title>Draft genome of Tanacetum cinerariifolium, the natural source of mosquito coil.</title>
        <authorList>
            <person name="Yamashiro T."/>
            <person name="Shiraishi A."/>
            <person name="Satake H."/>
            <person name="Nakayama K."/>
        </authorList>
    </citation>
    <scope>NUCLEOTIDE SEQUENCE</scope>
</reference>